<comment type="function">
    <text evidence="11">Catalyzes the prenylation of para-hydroxybenzoate (PHB) with an all-trans polyprenyl group. Mediates the second step in the final reaction sequence of ubiquinone-8 (UQ-8) biosynthesis, which is the condensation of the polyisoprenoid side chain with PHB, generating the first membrane-bound Q intermediate 3-octaprenyl-4-hydroxybenzoate.</text>
</comment>
<evidence type="ECO:0000256" key="6">
    <source>
        <dbReference type="ARBA" id="ARBA00022679"/>
    </source>
</evidence>
<keyword evidence="9 11" id="KW-1133">Transmembrane helix</keyword>
<dbReference type="PANTHER" id="PTHR11048:SF28">
    <property type="entry name" value="4-HYDROXYBENZOATE POLYPRENYLTRANSFERASE, MITOCHONDRIAL"/>
    <property type="match status" value="1"/>
</dbReference>
<dbReference type="InterPro" id="IPR039653">
    <property type="entry name" value="Prenyltransferase"/>
</dbReference>
<keyword evidence="8 11" id="KW-0812">Transmembrane</keyword>
<keyword evidence="11" id="KW-0460">Magnesium</keyword>
<dbReference type="EC" id="2.5.1.39" evidence="11 12"/>
<feature type="transmembrane region" description="Helical" evidence="11">
    <location>
        <begin position="147"/>
        <end position="165"/>
    </location>
</feature>
<dbReference type="EMBL" id="JBBKTX010000013">
    <property type="protein sequence ID" value="MFK4753024.1"/>
    <property type="molecule type" value="Genomic_DNA"/>
</dbReference>
<gene>
    <name evidence="11 13" type="primary">ubiA</name>
    <name evidence="13" type="ORF">WG929_11435</name>
</gene>
<dbReference type="PANTHER" id="PTHR11048">
    <property type="entry name" value="PRENYLTRANSFERASES"/>
    <property type="match status" value="1"/>
</dbReference>
<dbReference type="Proteomes" id="UP001620597">
    <property type="component" value="Unassembled WGS sequence"/>
</dbReference>
<dbReference type="NCBIfam" id="TIGR01474">
    <property type="entry name" value="ubiA_proteo"/>
    <property type="match status" value="1"/>
</dbReference>
<dbReference type="InterPro" id="IPR030470">
    <property type="entry name" value="UbiA_prenylTrfase_CS"/>
</dbReference>
<dbReference type="GO" id="GO:0008412">
    <property type="term" value="F:4-hydroxybenzoate polyprenyltransferase activity"/>
    <property type="evidence" value="ECO:0007669"/>
    <property type="project" value="UniProtKB-EC"/>
</dbReference>
<evidence type="ECO:0000256" key="10">
    <source>
        <dbReference type="ARBA" id="ARBA00023136"/>
    </source>
</evidence>
<evidence type="ECO:0000256" key="7">
    <source>
        <dbReference type="ARBA" id="ARBA00022688"/>
    </source>
</evidence>
<dbReference type="Gene3D" id="1.20.120.1780">
    <property type="entry name" value="UbiA prenyltransferase"/>
    <property type="match status" value="1"/>
</dbReference>
<evidence type="ECO:0000256" key="11">
    <source>
        <dbReference type="HAMAP-Rule" id="MF_01635"/>
    </source>
</evidence>
<comment type="catalytic activity">
    <reaction evidence="11">
        <text>all-trans-octaprenyl diphosphate + 4-hydroxybenzoate = 4-hydroxy-3-(all-trans-octaprenyl)benzoate + diphosphate</text>
        <dbReference type="Rhea" id="RHEA:27782"/>
        <dbReference type="ChEBI" id="CHEBI:1617"/>
        <dbReference type="ChEBI" id="CHEBI:17879"/>
        <dbReference type="ChEBI" id="CHEBI:33019"/>
        <dbReference type="ChEBI" id="CHEBI:57711"/>
        <dbReference type="EC" id="2.5.1.39"/>
    </reaction>
</comment>
<comment type="subcellular location">
    <subcellularLocation>
        <location evidence="11">Cell inner membrane</location>
        <topology evidence="11">Multi-pass membrane protein</topology>
    </subcellularLocation>
    <subcellularLocation>
        <location evidence="2">Membrane</location>
        <topology evidence="2">Multi-pass membrane protein</topology>
    </subcellularLocation>
</comment>
<dbReference type="PROSITE" id="PS00943">
    <property type="entry name" value="UBIA"/>
    <property type="match status" value="1"/>
</dbReference>
<comment type="caution">
    <text evidence="13">The sequence shown here is derived from an EMBL/GenBank/DDBJ whole genome shotgun (WGS) entry which is preliminary data.</text>
</comment>
<evidence type="ECO:0000256" key="9">
    <source>
        <dbReference type="ARBA" id="ARBA00022989"/>
    </source>
</evidence>
<keyword evidence="5 11" id="KW-0997">Cell inner membrane</keyword>
<keyword evidence="14" id="KW-1185">Reference proteome</keyword>
<dbReference type="RefSeq" id="WP_369855946.1">
    <property type="nucleotide sequence ID" value="NZ_JBBKTX010000013.1"/>
</dbReference>
<comment type="pathway">
    <text evidence="11">Cofactor biosynthesis; ubiquinone biosynthesis.</text>
</comment>
<dbReference type="Gene3D" id="1.10.357.140">
    <property type="entry name" value="UbiA prenyltransferase"/>
    <property type="match status" value="1"/>
</dbReference>
<dbReference type="InterPro" id="IPR044878">
    <property type="entry name" value="UbiA_sf"/>
</dbReference>
<protein>
    <recommendedName>
        <fullName evidence="11 12">4-hydroxybenzoate octaprenyltransferase</fullName>
        <ecNumber evidence="11 12">2.5.1.39</ecNumber>
    </recommendedName>
    <alternativeName>
        <fullName evidence="11">4-HB polyprenyltransferase</fullName>
    </alternativeName>
</protein>
<dbReference type="InterPro" id="IPR006370">
    <property type="entry name" value="HB_polyprenyltransferase-like"/>
</dbReference>
<feature type="transmembrane region" description="Helical" evidence="11">
    <location>
        <begin position="210"/>
        <end position="235"/>
    </location>
</feature>
<dbReference type="InterPro" id="IPR000537">
    <property type="entry name" value="UbiA_prenyltransferase"/>
</dbReference>
<proteinExistence type="inferred from homology"/>
<evidence type="ECO:0000256" key="8">
    <source>
        <dbReference type="ARBA" id="ARBA00022692"/>
    </source>
</evidence>
<evidence type="ECO:0000256" key="1">
    <source>
        <dbReference type="ARBA" id="ARBA00001946"/>
    </source>
</evidence>
<dbReference type="HAMAP" id="MF_01635">
    <property type="entry name" value="UbiA"/>
    <property type="match status" value="1"/>
</dbReference>
<evidence type="ECO:0000256" key="3">
    <source>
        <dbReference type="ARBA" id="ARBA00005985"/>
    </source>
</evidence>
<evidence type="ECO:0000313" key="14">
    <source>
        <dbReference type="Proteomes" id="UP001620597"/>
    </source>
</evidence>
<comment type="similarity">
    <text evidence="3 11">Belongs to the UbiA prenyltransferase family.</text>
</comment>
<evidence type="ECO:0000256" key="12">
    <source>
        <dbReference type="NCBIfam" id="TIGR01474"/>
    </source>
</evidence>
<name>A0ABW8NJC8_9GAMM</name>
<evidence type="ECO:0000256" key="5">
    <source>
        <dbReference type="ARBA" id="ARBA00022519"/>
    </source>
</evidence>
<keyword evidence="7 11" id="KW-0831">Ubiquinone biosynthesis</keyword>
<comment type="cofactor">
    <cofactor evidence="1 11">
        <name>Mg(2+)</name>
        <dbReference type="ChEBI" id="CHEBI:18420"/>
    </cofactor>
</comment>
<feature type="transmembrane region" description="Helical" evidence="11">
    <location>
        <begin position="171"/>
        <end position="189"/>
    </location>
</feature>
<reference evidence="13 14" key="1">
    <citation type="submission" date="2024-03" db="EMBL/GenBank/DDBJ databases">
        <title>High-quality draft genome sequence of Oceanobacter sp. wDCs-4.</title>
        <authorList>
            <person name="Dong C."/>
        </authorList>
    </citation>
    <scope>NUCLEOTIDE SEQUENCE [LARGE SCALE GENOMIC DNA]</scope>
    <source>
        <strain evidence="14">wDCs-4</strain>
    </source>
</reference>
<sequence>MQSPLSATLDKLWPRWHQWIQLTRLNKPVGSYLLLWPMLWALWVAAEGLPSIANLVIFTLGVFVMRSAGCVINDYADRHIDRHVKRTQDRPLTQGRIADREALIGFVMLCLIGLLLVLMTNTLTLWLSLGGVALAALYPYMKRHTHLPQVFLGAAFSWAIPMAFAAQANELTSLCWLLFIANVCWTVGYDTIYAMVDRDDDLLIGVKSTAILFGDLDVTMIAILYGMAHFCLLLTGSQLDAGWPFYLAWLIAGGYLWWQLRAIRSRERMACLKEFLAAHWYGAIIWVGLVLNYALATPSLP</sequence>
<feature type="transmembrane region" description="Helical" evidence="11">
    <location>
        <begin position="97"/>
        <end position="117"/>
    </location>
</feature>
<keyword evidence="4 11" id="KW-1003">Cell membrane</keyword>
<keyword evidence="6 11" id="KW-0808">Transferase</keyword>
<feature type="transmembrane region" description="Helical" evidence="11">
    <location>
        <begin position="241"/>
        <end position="258"/>
    </location>
</feature>
<evidence type="ECO:0000256" key="2">
    <source>
        <dbReference type="ARBA" id="ARBA00004141"/>
    </source>
</evidence>
<evidence type="ECO:0000313" key="13">
    <source>
        <dbReference type="EMBL" id="MFK4753024.1"/>
    </source>
</evidence>
<accession>A0ABW8NJC8</accession>
<dbReference type="Pfam" id="PF01040">
    <property type="entry name" value="UbiA"/>
    <property type="match status" value="1"/>
</dbReference>
<feature type="transmembrane region" description="Helical" evidence="11">
    <location>
        <begin position="52"/>
        <end position="76"/>
    </location>
</feature>
<evidence type="ECO:0000256" key="4">
    <source>
        <dbReference type="ARBA" id="ARBA00022475"/>
    </source>
</evidence>
<feature type="transmembrane region" description="Helical" evidence="11">
    <location>
        <begin position="278"/>
        <end position="296"/>
    </location>
</feature>
<dbReference type="CDD" id="cd13959">
    <property type="entry name" value="PT_UbiA_COQ2"/>
    <property type="match status" value="1"/>
</dbReference>
<keyword evidence="10 11" id="KW-0472">Membrane</keyword>
<organism evidence="13 14">
    <name type="scientific">Oceanobacter antarcticus</name>
    <dbReference type="NCBI Taxonomy" id="3133425"/>
    <lineage>
        <taxon>Bacteria</taxon>
        <taxon>Pseudomonadati</taxon>
        <taxon>Pseudomonadota</taxon>
        <taxon>Gammaproteobacteria</taxon>
        <taxon>Oceanospirillales</taxon>
        <taxon>Oceanospirillaceae</taxon>
        <taxon>Oceanobacter</taxon>
    </lineage>
</organism>